<protein>
    <submittedName>
        <fullName evidence="1">Uncharacterized protein</fullName>
    </submittedName>
</protein>
<organism evidence="1 2">
    <name type="scientific">Stentor coeruleus</name>
    <dbReference type="NCBI Taxonomy" id="5963"/>
    <lineage>
        <taxon>Eukaryota</taxon>
        <taxon>Sar</taxon>
        <taxon>Alveolata</taxon>
        <taxon>Ciliophora</taxon>
        <taxon>Postciliodesmatophora</taxon>
        <taxon>Heterotrichea</taxon>
        <taxon>Heterotrichida</taxon>
        <taxon>Stentoridae</taxon>
        <taxon>Stentor</taxon>
    </lineage>
</organism>
<gene>
    <name evidence="1" type="ORF">SteCoe_12789</name>
</gene>
<name>A0A1R2C9X0_9CILI</name>
<proteinExistence type="predicted"/>
<dbReference type="Proteomes" id="UP000187209">
    <property type="component" value="Unassembled WGS sequence"/>
</dbReference>
<comment type="caution">
    <text evidence="1">The sequence shown here is derived from an EMBL/GenBank/DDBJ whole genome shotgun (WGS) entry which is preliminary data.</text>
</comment>
<sequence>MAEVITNDRILEEVKMLKQTLTPVMSLMQDFRDLKVRNRLSPDSNVSVLNLLTANIKDDIMKEVFHLNNSVKKSISDVEHTFGYEIKEIIGKFEVFQTSLQNFDGLTTQMNESITSIKGHLNNFYDKLDVFRAELDEKATIDEMNDIRQKCKHFALRQDLDELKIEVFDKASGVQVEKLERRVTFLDTRMDNYIDKKDIDDIQTTLRLQSEAYIDLNCMLREDFLKFKDSFVSARTKSEEEFKNLVHKVDTANKNLKDSINELTIKLGKNPWKRDIEKLEYLISLCAKNAHLKTHEEIVFPLLDKFTVQVNESINKISLFESIIQRYDEILLEKAAKDDIRYIKNQLYNYISTDDFKEEISRLDQRFAWTQSEIETLHSSIKTFDNTALTLSSKCESLKKEHKDITGISTLIDEIKAMIQEKADKIDFHNLIDITSTKEDFDKLITRVDIVQKQVELGSILNQTLCRTLICTGEQSSSIIKQRQDVFRKMGGLVGWIKGDEIRVKSAVPWRATPTVKTEHFIYKEDSLKTLNRTTCNTRNNTARIKVRPKRYTPKPESASMDLVKDQGVFDGLNIRIL</sequence>
<dbReference type="EMBL" id="MPUH01000225">
    <property type="protein sequence ID" value="OMJ85797.1"/>
    <property type="molecule type" value="Genomic_DNA"/>
</dbReference>
<dbReference type="OrthoDB" id="10687397at2759"/>
<accession>A0A1R2C9X0</accession>
<reference evidence="1 2" key="1">
    <citation type="submission" date="2016-11" db="EMBL/GenBank/DDBJ databases">
        <title>The macronuclear genome of Stentor coeruleus: a giant cell with tiny introns.</title>
        <authorList>
            <person name="Slabodnick M."/>
            <person name="Ruby J.G."/>
            <person name="Reiff S.B."/>
            <person name="Swart E.C."/>
            <person name="Gosai S."/>
            <person name="Prabakaran S."/>
            <person name="Witkowska E."/>
            <person name="Larue G.E."/>
            <person name="Fisher S."/>
            <person name="Freeman R.M."/>
            <person name="Gunawardena J."/>
            <person name="Chu W."/>
            <person name="Stover N.A."/>
            <person name="Gregory B.D."/>
            <person name="Nowacki M."/>
            <person name="Derisi J."/>
            <person name="Roy S.W."/>
            <person name="Marshall W.F."/>
            <person name="Sood P."/>
        </authorList>
    </citation>
    <scope>NUCLEOTIDE SEQUENCE [LARGE SCALE GENOMIC DNA]</scope>
    <source>
        <strain evidence="1">WM001</strain>
    </source>
</reference>
<evidence type="ECO:0000313" key="2">
    <source>
        <dbReference type="Proteomes" id="UP000187209"/>
    </source>
</evidence>
<dbReference type="AlphaFoldDB" id="A0A1R2C9X0"/>
<keyword evidence="2" id="KW-1185">Reference proteome</keyword>
<evidence type="ECO:0000313" key="1">
    <source>
        <dbReference type="EMBL" id="OMJ85797.1"/>
    </source>
</evidence>